<dbReference type="InterPro" id="IPR036055">
    <property type="entry name" value="LDL_receptor-like_sf"/>
</dbReference>
<evidence type="ECO:0000313" key="3">
    <source>
        <dbReference type="Proteomes" id="UP000007110"/>
    </source>
</evidence>
<reference evidence="3" key="1">
    <citation type="submission" date="2015-02" db="EMBL/GenBank/DDBJ databases">
        <title>Genome sequencing for Strongylocentrotus purpuratus.</title>
        <authorList>
            <person name="Murali S."/>
            <person name="Liu Y."/>
            <person name="Vee V."/>
            <person name="English A."/>
            <person name="Wang M."/>
            <person name="Skinner E."/>
            <person name="Han Y."/>
            <person name="Muzny D.M."/>
            <person name="Worley K.C."/>
            <person name="Gibbs R.A."/>
        </authorList>
    </citation>
    <scope>NUCLEOTIDE SEQUENCE</scope>
</reference>
<sequence>MWFAAIGAIKSSRLQMVVEIFSNELSTVFPCSRSNRNVSRTVVCDGLYQCNRYEDELACNNSATFLQEGESHLISLPTTFTTRFYNATLLQTNATNGFQVVFQSLNLYYAADKIEIGTGNDPSDIQSVIRTIYKIISNFPDDVYVNTNEMWFAAIAGKSNSRLQMDVRIFSNDLSSE</sequence>
<dbReference type="Gene3D" id="4.10.400.10">
    <property type="entry name" value="Low-density Lipoprotein Receptor"/>
    <property type="match status" value="1"/>
</dbReference>
<keyword evidence="3" id="KW-1185">Reference proteome</keyword>
<proteinExistence type="predicted"/>
<dbReference type="OrthoDB" id="10144435at2759"/>
<accession>A0A7M7NVC1</accession>
<keyword evidence="1" id="KW-1015">Disulfide bond</keyword>
<name>A0A7M7NVC1_STRPU</name>
<organism evidence="2 3">
    <name type="scientific">Strongylocentrotus purpuratus</name>
    <name type="common">Purple sea urchin</name>
    <dbReference type="NCBI Taxonomy" id="7668"/>
    <lineage>
        <taxon>Eukaryota</taxon>
        <taxon>Metazoa</taxon>
        <taxon>Echinodermata</taxon>
        <taxon>Eleutherozoa</taxon>
        <taxon>Echinozoa</taxon>
        <taxon>Echinoidea</taxon>
        <taxon>Euechinoidea</taxon>
        <taxon>Echinacea</taxon>
        <taxon>Camarodonta</taxon>
        <taxon>Echinidea</taxon>
        <taxon>Strongylocentrotidae</taxon>
        <taxon>Strongylocentrotus</taxon>
    </lineage>
</organism>
<dbReference type="SUPFAM" id="SSF57424">
    <property type="entry name" value="LDL receptor-like module"/>
    <property type="match status" value="1"/>
</dbReference>
<dbReference type="InParanoid" id="A0A7M7NVC1"/>
<dbReference type="GeneID" id="115924263"/>
<evidence type="ECO:0000313" key="2">
    <source>
        <dbReference type="EnsemblMetazoa" id="XP_030842217"/>
    </source>
</evidence>
<dbReference type="Proteomes" id="UP000007110">
    <property type="component" value="Unassembled WGS sequence"/>
</dbReference>
<dbReference type="EnsemblMetazoa" id="XM_030986357">
    <property type="protein sequence ID" value="XP_030842217"/>
    <property type="gene ID" value="LOC115924263"/>
</dbReference>
<dbReference type="KEGG" id="spu:115924263"/>
<reference evidence="2" key="2">
    <citation type="submission" date="2021-01" db="UniProtKB">
        <authorList>
            <consortium name="EnsemblMetazoa"/>
        </authorList>
    </citation>
    <scope>IDENTIFICATION</scope>
</reference>
<dbReference type="AlphaFoldDB" id="A0A7M7NVC1"/>
<evidence type="ECO:0000256" key="1">
    <source>
        <dbReference type="ARBA" id="ARBA00023157"/>
    </source>
</evidence>
<dbReference type="RefSeq" id="XP_030842217.1">
    <property type="nucleotide sequence ID" value="XM_030986357.1"/>
</dbReference>
<protein>
    <submittedName>
        <fullName evidence="2">Uncharacterized protein</fullName>
    </submittedName>
</protein>